<dbReference type="PANTHER" id="PTHR43531">
    <property type="entry name" value="PROTEIN ICFG"/>
    <property type="match status" value="1"/>
</dbReference>
<evidence type="ECO:0000256" key="2">
    <source>
        <dbReference type="ARBA" id="ARBA00029447"/>
    </source>
</evidence>
<dbReference type="AlphaFoldDB" id="A0A9D2RI35"/>
<sequence length="80" mass="8804">MQQIVTTNERMTVLIGEIANASKEQSLGLSQINQAITLMDDTTHQNVVLVEQTNQAASVLRTQAETVPHFPNATSIRRLS</sequence>
<dbReference type="Gene3D" id="1.10.287.950">
    <property type="entry name" value="Methyl-accepting chemotaxis protein"/>
    <property type="match status" value="1"/>
</dbReference>
<dbReference type="EMBL" id="DWUQ01000042">
    <property type="protein sequence ID" value="HJD43841.1"/>
    <property type="molecule type" value="Genomic_DNA"/>
</dbReference>
<dbReference type="SUPFAM" id="SSF58104">
    <property type="entry name" value="Methyl-accepting chemotaxis protein (MCP) signaling domain"/>
    <property type="match status" value="1"/>
</dbReference>
<reference evidence="3" key="1">
    <citation type="journal article" date="2021" name="PeerJ">
        <title>Extensive microbial diversity within the chicken gut microbiome revealed by metagenomics and culture.</title>
        <authorList>
            <person name="Gilroy R."/>
            <person name="Ravi A."/>
            <person name="Getino M."/>
            <person name="Pursley I."/>
            <person name="Horton D.L."/>
            <person name="Alikhan N.F."/>
            <person name="Baker D."/>
            <person name="Gharbi K."/>
            <person name="Hall N."/>
            <person name="Watson M."/>
            <person name="Adriaenssens E.M."/>
            <person name="Foster-Nyarko E."/>
            <person name="Jarju S."/>
            <person name="Secka A."/>
            <person name="Antonio M."/>
            <person name="Oren A."/>
            <person name="Chaudhuri R.R."/>
            <person name="La Ragione R."/>
            <person name="Hildebrand F."/>
            <person name="Pallen M.J."/>
        </authorList>
    </citation>
    <scope>NUCLEOTIDE SEQUENCE</scope>
    <source>
        <strain evidence="3">9264</strain>
    </source>
</reference>
<dbReference type="InterPro" id="IPR051310">
    <property type="entry name" value="MCP_chemotaxis"/>
</dbReference>
<dbReference type="GO" id="GO:0004888">
    <property type="term" value="F:transmembrane signaling receptor activity"/>
    <property type="evidence" value="ECO:0007669"/>
    <property type="project" value="TreeGrafter"/>
</dbReference>
<protein>
    <recommendedName>
        <fullName evidence="5">Methyl-accepting chemotaxis protein</fullName>
    </recommendedName>
</protein>
<dbReference type="Proteomes" id="UP000823889">
    <property type="component" value="Unassembled WGS sequence"/>
</dbReference>
<evidence type="ECO:0000313" key="4">
    <source>
        <dbReference type="Proteomes" id="UP000823889"/>
    </source>
</evidence>
<evidence type="ECO:0008006" key="5">
    <source>
        <dbReference type="Google" id="ProtNLM"/>
    </source>
</evidence>
<organism evidence="3 4">
    <name type="scientific">Candidatus Paenalcaligenes intestinipullorum</name>
    <dbReference type="NCBI Taxonomy" id="2838718"/>
    <lineage>
        <taxon>Bacteria</taxon>
        <taxon>Pseudomonadati</taxon>
        <taxon>Pseudomonadota</taxon>
        <taxon>Betaproteobacteria</taxon>
        <taxon>Burkholderiales</taxon>
        <taxon>Alcaligenaceae</taxon>
        <taxon>Paenalcaligenes</taxon>
    </lineage>
</organism>
<comment type="similarity">
    <text evidence="2">Belongs to the methyl-accepting chemotaxis (MCP) protein family.</text>
</comment>
<dbReference type="PANTHER" id="PTHR43531:SF14">
    <property type="entry name" value="METHYL-ACCEPTING CHEMOTAXIS PROTEIN I-RELATED"/>
    <property type="match status" value="1"/>
</dbReference>
<gene>
    <name evidence="3" type="ORF">H9906_02290</name>
</gene>
<evidence type="ECO:0000313" key="3">
    <source>
        <dbReference type="EMBL" id="HJD43841.1"/>
    </source>
</evidence>
<evidence type="ECO:0000256" key="1">
    <source>
        <dbReference type="ARBA" id="ARBA00022481"/>
    </source>
</evidence>
<reference evidence="3" key="2">
    <citation type="submission" date="2021-04" db="EMBL/GenBank/DDBJ databases">
        <authorList>
            <person name="Gilroy R."/>
        </authorList>
    </citation>
    <scope>NUCLEOTIDE SEQUENCE</scope>
    <source>
        <strain evidence="3">9264</strain>
    </source>
</reference>
<accession>A0A9D2RI35</accession>
<name>A0A9D2RI35_9BURK</name>
<dbReference type="GO" id="GO:0006935">
    <property type="term" value="P:chemotaxis"/>
    <property type="evidence" value="ECO:0007669"/>
    <property type="project" value="TreeGrafter"/>
</dbReference>
<keyword evidence="1" id="KW-0488">Methylation</keyword>
<proteinExistence type="inferred from homology"/>
<dbReference type="GO" id="GO:0005886">
    <property type="term" value="C:plasma membrane"/>
    <property type="evidence" value="ECO:0007669"/>
    <property type="project" value="TreeGrafter"/>
</dbReference>
<comment type="caution">
    <text evidence="3">The sequence shown here is derived from an EMBL/GenBank/DDBJ whole genome shotgun (WGS) entry which is preliminary data.</text>
</comment>